<name>A0ABQ9VP11_SAGOE</name>
<keyword evidence="2" id="KW-1185">Reference proteome</keyword>
<sequence>MNVDRKYFWLSEERNRSVVFLPVLANEKNRLDWPHMVYQDVRQQAHSLQCDLLVILEQVKGRTLLPLPAGSEKTEFADSKSETV</sequence>
<evidence type="ECO:0000313" key="2">
    <source>
        <dbReference type="Proteomes" id="UP001266305"/>
    </source>
</evidence>
<dbReference type="EMBL" id="JASSZA010000005">
    <property type="protein sequence ID" value="KAK2111122.1"/>
    <property type="molecule type" value="Genomic_DNA"/>
</dbReference>
<gene>
    <name evidence="1" type="primary">DNAH9_8</name>
    <name evidence="1" type="ORF">P7K49_010868</name>
</gene>
<accession>A0ABQ9VP11</accession>
<proteinExistence type="predicted"/>
<evidence type="ECO:0000313" key="1">
    <source>
        <dbReference type="EMBL" id="KAK2111122.1"/>
    </source>
</evidence>
<dbReference type="Proteomes" id="UP001266305">
    <property type="component" value="Unassembled WGS sequence"/>
</dbReference>
<comment type="caution">
    <text evidence="1">The sequence shown here is derived from an EMBL/GenBank/DDBJ whole genome shotgun (WGS) entry which is preliminary data.</text>
</comment>
<organism evidence="1 2">
    <name type="scientific">Saguinus oedipus</name>
    <name type="common">Cotton-top tamarin</name>
    <name type="synonym">Oedipomidas oedipus</name>
    <dbReference type="NCBI Taxonomy" id="9490"/>
    <lineage>
        <taxon>Eukaryota</taxon>
        <taxon>Metazoa</taxon>
        <taxon>Chordata</taxon>
        <taxon>Craniata</taxon>
        <taxon>Vertebrata</taxon>
        <taxon>Euteleostomi</taxon>
        <taxon>Mammalia</taxon>
        <taxon>Eutheria</taxon>
        <taxon>Euarchontoglires</taxon>
        <taxon>Primates</taxon>
        <taxon>Haplorrhini</taxon>
        <taxon>Platyrrhini</taxon>
        <taxon>Cebidae</taxon>
        <taxon>Callitrichinae</taxon>
        <taxon>Saguinus</taxon>
    </lineage>
</organism>
<reference evidence="1 2" key="1">
    <citation type="submission" date="2023-05" db="EMBL/GenBank/DDBJ databases">
        <title>B98-5 Cell Line De Novo Hybrid Assembly: An Optical Mapping Approach.</title>
        <authorList>
            <person name="Kananen K."/>
            <person name="Auerbach J.A."/>
            <person name="Kautto E."/>
            <person name="Blachly J.S."/>
        </authorList>
    </citation>
    <scope>NUCLEOTIDE SEQUENCE [LARGE SCALE GENOMIC DNA]</scope>
    <source>
        <strain evidence="1">B95-8</strain>
        <tissue evidence="1">Cell line</tissue>
    </source>
</reference>
<protein>
    <submittedName>
        <fullName evidence="1">Dynein heavy chain 9, axonemal</fullName>
    </submittedName>
</protein>